<feature type="compositionally biased region" description="Basic and acidic residues" evidence="1">
    <location>
        <begin position="190"/>
        <end position="206"/>
    </location>
</feature>
<evidence type="ECO:0000256" key="1">
    <source>
        <dbReference type="SAM" id="MobiDB-lite"/>
    </source>
</evidence>
<keyword evidence="3" id="KW-1185">Reference proteome</keyword>
<dbReference type="AlphaFoldDB" id="A0A8H4L1Q8"/>
<dbReference type="EMBL" id="JAADYS010002153">
    <property type="protein sequence ID" value="KAF4459523.1"/>
    <property type="molecule type" value="Genomic_DNA"/>
</dbReference>
<protein>
    <submittedName>
        <fullName evidence="2">Non-ribosomal peptide synthetase</fullName>
    </submittedName>
</protein>
<comment type="caution">
    <text evidence="2">The sequence shown here is derived from an EMBL/GenBank/DDBJ whole genome shotgun (WGS) entry which is preliminary data.</text>
</comment>
<organism evidence="2 3">
    <name type="scientific">Fusarium albosuccineum</name>
    <dbReference type="NCBI Taxonomy" id="1237068"/>
    <lineage>
        <taxon>Eukaryota</taxon>
        <taxon>Fungi</taxon>
        <taxon>Dikarya</taxon>
        <taxon>Ascomycota</taxon>
        <taxon>Pezizomycotina</taxon>
        <taxon>Sordariomycetes</taxon>
        <taxon>Hypocreomycetidae</taxon>
        <taxon>Hypocreales</taxon>
        <taxon>Nectriaceae</taxon>
        <taxon>Fusarium</taxon>
        <taxon>Fusarium decemcellulare species complex</taxon>
    </lineage>
</organism>
<evidence type="ECO:0000313" key="2">
    <source>
        <dbReference type="EMBL" id="KAF4459523.1"/>
    </source>
</evidence>
<proteinExistence type="predicted"/>
<dbReference type="OrthoDB" id="416786at2759"/>
<dbReference type="Proteomes" id="UP000554235">
    <property type="component" value="Unassembled WGS sequence"/>
</dbReference>
<evidence type="ECO:0000313" key="3">
    <source>
        <dbReference type="Proteomes" id="UP000554235"/>
    </source>
</evidence>
<sequence length="217" mass="24552">MQLLRHVEKHEDFFLPNLDSFSLDPNEMFLGKKEASTFSDVEAAFPATEVLRDILKEDVQWAQAVLFSGKPSSFDLEKIFNAWNSLASRYVCLRSLISADPLSGQPKVVILRRIEPIKWGRRKDIQGTPRRPVIHGLPGIESTGFTTYLRYLEQQRRDVESSKLYWSKALSEAVPQSVFGLASDVSDNATQDRHGVSAVISERDPRAPMLPRPDLPN</sequence>
<gene>
    <name evidence="2" type="ORF">FALBO_13716</name>
</gene>
<reference evidence="2 3" key="1">
    <citation type="submission" date="2020-01" db="EMBL/GenBank/DDBJ databases">
        <title>Identification and distribution of gene clusters putatively required for synthesis of sphingolipid metabolism inhibitors in phylogenetically diverse species of the filamentous fungus Fusarium.</title>
        <authorList>
            <person name="Kim H.-S."/>
            <person name="Busman M."/>
            <person name="Brown D.W."/>
            <person name="Divon H."/>
            <person name="Uhlig S."/>
            <person name="Proctor R.H."/>
        </authorList>
    </citation>
    <scope>NUCLEOTIDE SEQUENCE [LARGE SCALE GENOMIC DNA]</scope>
    <source>
        <strain evidence="2 3">NRRL 20459</strain>
    </source>
</reference>
<accession>A0A8H4L1Q8</accession>
<feature type="compositionally biased region" description="Pro residues" evidence="1">
    <location>
        <begin position="208"/>
        <end position="217"/>
    </location>
</feature>
<name>A0A8H4L1Q8_9HYPO</name>
<feature type="region of interest" description="Disordered" evidence="1">
    <location>
        <begin position="190"/>
        <end position="217"/>
    </location>
</feature>